<evidence type="ECO:0000256" key="1">
    <source>
        <dbReference type="SAM" id="MobiDB-lite"/>
    </source>
</evidence>
<dbReference type="AlphaFoldDB" id="A0ABD0YFL5"/>
<protein>
    <submittedName>
        <fullName evidence="2">Uncharacterized protein</fullName>
    </submittedName>
</protein>
<dbReference type="Proteomes" id="UP001558652">
    <property type="component" value="Unassembled WGS sequence"/>
</dbReference>
<feature type="compositionally biased region" description="Pro residues" evidence="1">
    <location>
        <begin position="74"/>
        <end position="85"/>
    </location>
</feature>
<comment type="caution">
    <text evidence="2">The sequence shown here is derived from an EMBL/GenBank/DDBJ whole genome shotgun (WGS) entry which is preliminary data.</text>
</comment>
<sequence>MASKRRNMFDENKQDTIFSREGGREELGRPRNREVAGECSKEEWCSGEGGAPTRPSESAYLASVVGVLRTRVAPRPPQSRPPPRPVASRHPRAHPPASQRCPRQGHHSAGKFGRSAKTEAWSSMTVRDFDGTQRLVRYD</sequence>
<accession>A0ABD0YFL5</accession>
<feature type="compositionally biased region" description="Basic and acidic residues" evidence="1">
    <location>
        <begin position="21"/>
        <end position="44"/>
    </location>
</feature>
<organism evidence="2 3">
    <name type="scientific">Ranatra chinensis</name>
    <dbReference type="NCBI Taxonomy" id="642074"/>
    <lineage>
        <taxon>Eukaryota</taxon>
        <taxon>Metazoa</taxon>
        <taxon>Ecdysozoa</taxon>
        <taxon>Arthropoda</taxon>
        <taxon>Hexapoda</taxon>
        <taxon>Insecta</taxon>
        <taxon>Pterygota</taxon>
        <taxon>Neoptera</taxon>
        <taxon>Paraneoptera</taxon>
        <taxon>Hemiptera</taxon>
        <taxon>Heteroptera</taxon>
        <taxon>Panheteroptera</taxon>
        <taxon>Nepomorpha</taxon>
        <taxon>Nepidae</taxon>
        <taxon>Ranatrinae</taxon>
        <taxon>Ranatra</taxon>
    </lineage>
</organism>
<keyword evidence="3" id="KW-1185">Reference proteome</keyword>
<proteinExistence type="predicted"/>
<feature type="compositionally biased region" description="Basic and acidic residues" evidence="1">
    <location>
        <begin position="127"/>
        <end position="139"/>
    </location>
</feature>
<reference evidence="2 3" key="1">
    <citation type="submission" date="2024-07" db="EMBL/GenBank/DDBJ databases">
        <title>Chromosome-level genome assembly of the water stick insect Ranatra chinensis (Heteroptera: Nepidae).</title>
        <authorList>
            <person name="Liu X."/>
        </authorList>
    </citation>
    <scope>NUCLEOTIDE SEQUENCE [LARGE SCALE GENOMIC DNA]</scope>
    <source>
        <strain evidence="2">Cailab_2021Rc</strain>
        <tissue evidence="2">Muscle</tissue>
    </source>
</reference>
<feature type="region of interest" description="Disordered" evidence="1">
    <location>
        <begin position="69"/>
        <end position="139"/>
    </location>
</feature>
<feature type="region of interest" description="Disordered" evidence="1">
    <location>
        <begin position="1"/>
        <end position="57"/>
    </location>
</feature>
<name>A0ABD0YFL5_9HEMI</name>
<gene>
    <name evidence="2" type="ORF">AAG570_013035</name>
</gene>
<dbReference type="EMBL" id="JBFDAA010000008">
    <property type="protein sequence ID" value="KAL1130096.1"/>
    <property type="molecule type" value="Genomic_DNA"/>
</dbReference>
<evidence type="ECO:0000313" key="2">
    <source>
        <dbReference type="EMBL" id="KAL1130096.1"/>
    </source>
</evidence>
<evidence type="ECO:0000313" key="3">
    <source>
        <dbReference type="Proteomes" id="UP001558652"/>
    </source>
</evidence>